<dbReference type="PANTHER" id="PTHR43591">
    <property type="entry name" value="METHYLTRANSFERASE"/>
    <property type="match status" value="1"/>
</dbReference>
<reference evidence="2 3" key="1">
    <citation type="submission" date="2016-10" db="EMBL/GenBank/DDBJ databases">
        <authorList>
            <person name="de Groot N.N."/>
        </authorList>
    </citation>
    <scope>NUCLEOTIDE SEQUENCE [LARGE SCALE GENOMIC DNA]</scope>
    <source>
        <strain evidence="2 3">CPCC 202699</strain>
    </source>
</reference>
<dbReference type="Gene3D" id="2.20.130.10">
    <property type="entry name" value="CAC2371-like domains"/>
    <property type="match status" value="1"/>
</dbReference>
<dbReference type="STRING" id="589385.SAMN05421504_103512"/>
<dbReference type="InterPro" id="IPR041698">
    <property type="entry name" value="Methyltransf_25"/>
</dbReference>
<keyword evidence="2" id="KW-0808">Transferase</keyword>
<organism evidence="2 3">
    <name type="scientific">Amycolatopsis xylanica</name>
    <dbReference type="NCBI Taxonomy" id="589385"/>
    <lineage>
        <taxon>Bacteria</taxon>
        <taxon>Bacillati</taxon>
        <taxon>Actinomycetota</taxon>
        <taxon>Actinomycetes</taxon>
        <taxon>Pseudonocardiales</taxon>
        <taxon>Pseudonocardiaceae</taxon>
        <taxon>Amycolatopsis</taxon>
    </lineage>
</organism>
<dbReference type="OrthoDB" id="189743at2"/>
<dbReference type="GO" id="GO:0008168">
    <property type="term" value="F:methyltransferase activity"/>
    <property type="evidence" value="ECO:0007669"/>
    <property type="project" value="UniProtKB-KW"/>
</dbReference>
<dbReference type="InterPro" id="IPR029063">
    <property type="entry name" value="SAM-dependent_MTases_sf"/>
</dbReference>
<dbReference type="AlphaFoldDB" id="A0A1H3DV50"/>
<name>A0A1H3DV50_9PSEU</name>
<dbReference type="SUPFAM" id="SSF53335">
    <property type="entry name" value="S-adenosyl-L-methionine-dependent methyltransferases"/>
    <property type="match status" value="1"/>
</dbReference>
<feature type="domain" description="Methyltransferase" evidence="1">
    <location>
        <begin position="43"/>
        <end position="133"/>
    </location>
</feature>
<gene>
    <name evidence="2" type="ORF">SAMN05421504_103512</name>
</gene>
<evidence type="ECO:0000313" key="3">
    <source>
        <dbReference type="Proteomes" id="UP000199515"/>
    </source>
</evidence>
<dbReference type="Proteomes" id="UP000199515">
    <property type="component" value="Unassembled WGS sequence"/>
</dbReference>
<evidence type="ECO:0000313" key="2">
    <source>
        <dbReference type="EMBL" id="SDX69554.1"/>
    </source>
</evidence>
<evidence type="ECO:0000259" key="1">
    <source>
        <dbReference type="Pfam" id="PF13649"/>
    </source>
</evidence>
<protein>
    <submittedName>
        <fullName evidence="2">dTDP-3-amino-3,6-dideoxy-alpha-D-glucopyranose N,N-dimethyltransferase/dTDP-3-amino-3,4,6-trideoxy-alpha-D-glucopyranose N,N-dimethyltransferase</fullName>
    </submittedName>
</protein>
<dbReference type="CDD" id="cd02440">
    <property type="entry name" value="AdoMet_MTases"/>
    <property type="match status" value="1"/>
</dbReference>
<keyword evidence="2" id="KW-0489">Methyltransferase</keyword>
<accession>A0A1H3DV50</accession>
<dbReference type="Gene3D" id="3.40.50.150">
    <property type="entry name" value="Vaccinia Virus protein VP39"/>
    <property type="match status" value="1"/>
</dbReference>
<proteinExistence type="predicted"/>
<dbReference type="Pfam" id="PF13649">
    <property type="entry name" value="Methyltransf_25"/>
    <property type="match status" value="1"/>
</dbReference>
<keyword evidence="3" id="KW-1185">Reference proteome</keyword>
<dbReference type="EMBL" id="FNON01000003">
    <property type="protein sequence ID" value="SDX69554.1"/>
    <property type="molecule type" value="Genomic_DNA"/>
</dbReference>
<dbReference type="RefSeq" id="WP_091289577.1">
    <property type="nucleotide sequence ID" value="NZ_FNON01000003.1"/>
</dbReference>
<dbReference type="GO" id="GO:0032259">
    <property type="term" value="P:methylation"/>
    <property type="evidence" value="ECO:0007669"/>
    <property type="project" value="UniProtKB-KW"/>
</dbReference>
<dbReference type="PANTHER" id="PTHR43591:SF110">
    <property type="entry name" value="RHODANESE DOMAIN-CONTAINING PROTEIN"/>
    <property type="match status" value="1"/>
</dbReference>
<sequence length="237" mass="25920">MYDIDVAEVWDPVYRGRGRDYVAEAAEVTALIRERKPDATSLLDVACGTGEHLRSFRDQFDRVAGVELSADMIAVGRVRSPELSLTQGDMRTFDLGSRFDAITCMFSSVGHLDTPAELAISLKRFAAHLEPGGVAIVEPWWFPSTFLDGYVTGDIVETGGRTISRVSHSSLEGGKSRVRIHFTVASPGEGIHHFTESILISLFTQQEHEAAFEEAGFAVEYVEGGPQGRGLFLGVLK</sequence>